<dbReference type="Proteomes" id="UP001056201">
    <property type="component" value="Chromosome 2"/>
</dbReference>
<dbReference type="EMBL" id="CP097636">
    <property type="protein sequence ID" value="URI10008.1"/>
    <property type="molecule type" value="Genomic_DNA"/>
</dbReference>
<proteinExistence type="predicted"/>
<reference evidence="1" key="1">
    <citation type="submission" date="2022-05" db="EMBL/GenBank/DDBJ databases">
        <title>An RpoN-dependent PEP-CTERM gene is involved in floc formation of an Aquincola tertiaricarbonis strain.</title>
        <authorList>
            <person name="Qiu D."/>
            <person name="Xia M."/>
        </authorList>
    </citation>
    <scope>NUCLEOTIDE SEQUENCE</scope>
    <source>
        <strain evidence="1">RN12</strain>
    </source>
</reference>
<gene>
    <name evidence="1" type="ORF">MW290_31225</name>
</gene>
<dbReference type="Pfam" id="PF12091">
    <property type="entry name" value="DUF3567"/>
    <property type="match status" value="1"/>
</dbReference>
<evidence type="ECO:0000313" key="2">
    <source>
        <dbReference type="Proteomes" id="UP001056201"/>
    </source>
</evidence>
<dbReference type="RefSeq" id="WP_250198217.1">
    <property type="nucleotide sequence ID" value="NZ_CP097636.1"/>
</dbReference>
<organism evidence="1 2">
    <name type="scientific">Aquincola tertiaricarbonis</name>
    <dbReference type="NCBI Taxonomy" id="391953"/>
    <lineage>
        <taxon>Bacteria</taxon>
        <taxon>Pseudomonadati</taxon>
        <taxon>Pseudomonadota</taxon>
        <taxon>Betaproteobacteria</taxon>
        <taxon>Burkholderiales</taxon>
        <taxon>Sphaerotilaceae</taxon>
        <taxon>Aquincola</taxon>
    </lineage>
</organism>
<protein>
    <submittedName>
        <fullName evidence="1">DUF3567 domain-containing protein</fullName>
    </submittedName>
</protein>
<name>A0ABY4SE53_AQUTE</name>
<evidence type="ECO:0000313" key="1">
    <source>
        <dbReference type="EMBL" id="URI10008.1"/>
    </source>
</evidence>
<dbReference type="InterPro" id="IPR021951">
    <property type="entry name" value="DUF3567"/>
</dbReference>
<accession>A0ABY4SE53</accession>
<sequence>MLMLYNSDNFAVVQFDLPGDSAAVEPTGNDPALTRGGYEIVDKFARKEIFLEGAMAESFKVGVEALIQTSPSEDELDDYIARFTQLAQNPVVLH</sequence>
<keyword evidence="2" id="KW-1185">Reference proteome</keyword>